<dbReference type="Pfam" id="PF04296">
    <property type="entry name" value="YlxR"/>
    <property type="match status" value="1"/>
</dbReference>
<evidence type="ECO:0000313" key="2">
    <source>
        <dbReference type="EMBL" id="TCO14720.1"/>
    </source>
</evidence>
<dbReference type="PANTHER" id="PTHR34215:SF1">
    <property type="entry name" value="YLXR DOMAIN-CONTAINING PROTEIN"/>
    <property type="match status" value="1"/>
</dbReference>
<comment type="caution">
    <text evidence="2">The sequence shown here is derived from an EMBL/GenBank/DDBJ whole genome shotgun (WGS) entry which is preliminary data.</text>
</comment>
<feature type="domain" description="YlxR" evidence="1">
    <location>
        <begin position="14"/>
        <end position="85"/>
    </location>
</feature>
<reference evidence="2 3" key="1">
    <citation type="submission" date="2019-03" db="EMBL/GenBank/DDBJ databases">
        <title>Genomic Encyclopedia of Type Strains, Phase IV (KMG-IV): sequencing the most valuable type-strain genomes for metagenomic binning, comparative biology and taxonomic classification.</title>
        <authorList>
            <person name="Goeker M."/>
        </authorList>
    </citation>
    <scope>NUCLEOTIDE SEQUENCE [LARGE SCALE GENOMIC DNA]</scope>
    <source>
        <strain evidence="2 3">DSM 22958</strain>
    </source>
</reference>
<keyword evidence="3" id="KW-1185">Reference proteome</keyword>
<dbReference type="NCBIfam" id="NF006622">
    <property type="entry name" value="PRK09190.1"/>
    <property type="match status" value="1"/>
</dbReference>
<dbReference type="EMBL" id="SLWL01000003">
    <property type="protein sequence ID" value="TCO14720.1"/>
    <property type="molecule type" value="Genomic_DNA"/>
</dbReference>
<evidence type="ECO:0000313" key="3">
    <source>
        <dbReference type="Proteomes" id="UP000294881"/>
    </source>
</evidence>
<dbReference type="InterPro" id="IPR037465">
    <property type="entry name" value="YlxR"/>
</dbReference>
<dbReference type="OrthoDB" id="9799836at2"/>
<organism evidence="2 3">
    <name type="scientific">Camelimonas lactis</name>
    <dbReference type="NCBI Taxonomy" id="659006"/>
    <lineage>
        <taxon>Bacteria</taxon>
        <taxon>Pseudomonadati</taxon>
        <taxon>Pseudomonadota</taxon>
        <taxon>Alphaproteobacteria</taxon>
        <taxon>Hyphomicrobiales</taxon>
        <taxon>Chelatococcaceae</taxon>
        <taxon>Camelimonas</taxon>
    </lineage>
</organism>
<protein>
    <recommendedName>
        <fullName evidence="1">YlxR domain-containing protein</fullName>
    </recommendedName>
</protein>
<dbReference type="SUPFAM" id="SSF64376">
    <property type="entry name" value="YlxR-like"/>
    <property type="match status" value="1"/>
</dbReference>
<dbReference type="CDD" id="cd00279">
    <property type="entry name" value="YlxR"/>
    <property type="match status" value="1"/>
</dbReference>
<dbReference type="PANTHER" id="PTHR34215">
    <property type="entry name" value="BLL0784 PROTEIN"/>
    <property type="match status" value="1"/>
</dbReference>
<dbReference type="SUPFAM" id="SSF55315">
    <property type="entry name" value="L30e-like"/>
    <property type="match status" value="1"/>
</dbReference>
<dbReference type="Proteomes" id="UP000294881">
    <property type="component" value="Unassembled WGS sequence"/>
</dbReference>
<dbReference type="InterPro" id="IPR035931">
    <property type="entry name" value="YlxR-like_sf"/>
</dbReference>
<dbReference type="Gene3D" id="3.30.1230.10">
    <property type="entry name" value="YlxR-like"/>
    <property type="match status" value="1"/>
</dbReference>
<dbReference type="RefSeq" id="WP_132004385.1">
    <property type="nucleotide sequence ID" value="NZ_JBHUNN010000002.1"/>
</dbReference>
<sequence>MAQRREEDDRGPERLCIVTRNSRPPAEMLRFVAAPDGRLTPDLKRKLPGRGVWVTLSAELVAQAMKRKAFARSLKQPVEVSPDLVGEIDALLVKDAIQALSFTSKAGEAVTGFTKVESAINRANIVALLHARDAAPDGVRKIGQMLRRRQLTDQRPVHVIDAFDSDDLSLALGGVHVIHAALEAGPASTGFLACWGRLNAYRATTANVAELPTDQPGDSAPD</sequence>
<gene>
    <name evidence="2" type="ORF">EV666_103228</name>
</gene>
<dbReference type="InterPro" id="IPR007393">
    <property type="entry name" value="YlxR_dom"/>
</dbReference>
<dbReference type="Gene3D" id="3.30.1330.30">
    <property type="match status" value="1"/>
</dbReference>
<dbReference type="InterPro" id="IPR029064">
    <property type="entry name" value="Ribosomal_eL30-like_sf"/>
</dbReference>
<dbReference type="AlphaFoldDB" id="A0A4R2GV59"/>
<accession>A0A4R2GV59</accession>
<proteinExistence type="predicted"/>
<evidence type="ECO:0000259" key="1">
    <source>
        <dbReference type="Pfam" id="PF04296"/>
    </source>
</evidence>
<name>A0A4R2GV59_9HYPH</name>